<accession>A0A9P0MHL9</accession>
<keyword evidence="2" id="KW-1185">Reference proteome</keyword>
<dbReference type="EMBL" id="CAKOFQ010008472">
    <property type="protein sequence ID" value="CAH2014325.1"/>
    <property type="molecule type" value="Genomic_DNA"/>
</dbReference>
<feature type="non-terminal residue" evidence="1">
    <location>
        <position position="198"/>
    </location>
</feature>
<dbReference type="AlphaFoldDB" id="A0A9P0MHL9"/>
<gene>
    <name evidence="1" type="ORF">ACAOBT_LOCUS34032</name>
</gene>
<reference evidence="1" key="1">
    <citation type="submission" date="2022-03" db="EMBL/GenBank/DDBJ databases">
        <authorList>
            <person name="Sayadi A."/>
        </authorList>
    </citation>
    <scope>NUCLEOTIDE SEQUENCE</scope>
</reference>
<name>A0A9P0MHL9_ACAOB</name>
<dbReference type="OrthoDB" id="6775559at2759"/>
<comment type="caution">
    <text evidence="1">The sequence shown here is derived from an EMBL/GenBank/DDBJ whole genome shotgun (WGS) entry which is preliminary data.</text>
</comment>
<proteinExistence type="predicted"/>
<evidence type="ECO:0000313" key="2">
    <source>
        <dbReference type="Proteomes" id="UP001152888"/>
    </source>
</evidence>
<sequence length="198" mass="22244">KNIKNGGLLIKCDGSEDASKLKELASLHLADDYEVKEVRKFNPRLKIVGMSECIDKDQLSVILKSQNSVFQNGSSTSLSLRNYLADKQPVISSQTFVKALWVCSFRIVVMAPMNPLQRGASHNISFNRSFFQDFMTNKVTGIQRLGAGVISTLWVWIPEYGYVNRHPLSNAGNIAHKQSCAGVERFQKIPDPCRFYTQ</sequence>
<protein>
    <submittedName>
        <fullName evidence="1">Uncharacterized protein</fullName>
    </submittedName>
</protein>
<dbReference type="Proteomes" id="UP001152888">
    <property type="component" value="Unassembled WGS sequence"/>
</dbReference>
<organism evidence="1 2">
    <name type="scientific">Acanthoscelides obtectus</name>
    <name type="common">Bean weevil</name>
    <name type="synonym">Bruchus obtectus</name>
    <dbReference type="NCBI Taxonomy" id="200917"/>
    <lineage>
        <taxon>Eukaryota</taxon>
        <taxon>Metazoa</taxon>
        <taxon>Ecdysozoa</taxon>
        <taxon>Arthropoda</taxon>
        <taxon>Hexapoda</taxon>
        <taxon>Insecta</taxon>
        <taxon>Pterygota</taxon>
        <taxon>Neoptera</taxon>
        <taxon>Endopterygota</taxon>
        <taxon>Coleoptera</taxon>
        <taxon>Polyphaga</taxon>
        <taxon>Cucujiformia</taxon>
        <taxon>Chrysomeloidea</taxon>
        <taxon>Chrysomelidae</taxon>
        <taxon>Bruchinae</taxon>
        <taxon>Bruchini</taxon>
        <taxon>Acanthoscelides</taxon>
    </lineage>
</organism>
<evidence type="ECO:0000313" key="1">
    <source>
        <dbReference type="EMBL" id="CAH2014325.1"/>
    </source>
</evidence>